<evidence type="ECO:0000256" key="1">
    <source>
        <dbReference type="SAM" id="MobiDB-lite"/>
    </source>
</evidence>
<sequence length="156" mass="17400">MSGSFQPEIAPKNGSNMTLANSTVSPKQKSLQGQSVRAMRSKWIGDASTKGVKVIKTILVRKGPIMRLADGTLQAIIEKERSRIMTSIDVKSTELRENIAVIQEDFVQVTVKRLDQSGQGGKQEVECLRKFEEEHVMETAETFTEIESQIELDSFI</sequence>
<dbReference type="Proteomes" id="UP000297452">
    <property type="component" value="Unassembled WGS sequence"/>
</dbReference>
<name>A0A4Z1IM87_9HELO</name>
<evidence type="ECO:0000313" key="2">
    <source>
        <dbReference type="EMBL" id="TGO57833.1"/>
    </source>
</evidence>
<comment type="caution">
    <text evidence="2">The sequence shown here is derived from an EMBL/GenBank/DDBJ whole genome shotgun (WGS) entry which is preliminary data.</text>
</comment>
<dbReference type="OrthoDB" id="341259at2759"/>
<feature type="region of interest" description="Disordered" evidence="1">
    <location>
        <begin position="1"/>
        <end position="36"/>
    </location>
</feature>
<accession>A0A4Z1IM87</accession>
<feature type="compositionally biased region" description="Polar residues" evidence="1">
    <location>
        <begin position="13"/>
        <end position="35"/>
    </location>
</feature>
<protein>
    <submittedName>
        <fullName evidence="2">Uncharacterized protein</fullName>
    </submittedName>
</protein>
<proteinExistence type="predicted"/>
<dbReference type="AlphaFoldDB" id="A0A4Z1IM87"/>
<evidence type="ECO:0000313" key="3">
    <source>
        <dbReference type="Proteomes" id="UP000297452"/>
    </source>
</evidence>
<keyword evidence="3" id="KW-1185">Reference proteome</keyword>
<gene>
    <name evidence="2" type="ORF">BOTNAR_0193g00280</name>
</gene>
<dbReference type="EMBL" id="PQXJ01000193">
    <property type="protein sequence ID" value="TGO57833.1"/>
    <property type="molecule type" value="Genomic_DNA"/>
</dbReference>
<reference evidence="2 3" key="1">
    <citation type="submission" date="2017-12" db="EMBL/GenBank/DDBJ databases">
        <title>Comparative genomics of Botrytis spp.</title>
        <authorList>
            <person name="Valero-Jimenez C.A."/>
            <person name="Tapia P."/>
            <person name="Veloso J."/>
            <person name="Silva-Moreno E."/>
            <person name="Staats M."/>
            <person name="Valdes J.H."/>
            <person name="Van Kan J.A.L."/>
        </authorList>
    </citation>
    <scope>NUCLEOTIDE SEQUENCE [LARGE SCALE GENOMIC DNA]</scope>
    <source>
        <strain evidence="2 3">MUCL2120</strain>
    </source>
</reference>
<organism evidence="2 3">
    <name type="scientific">Botryotinia narcissicola</name>
    <dbReference type="NCBI Taxonomy" id="278944"/>
    <lineage>
        <taxon>Eukaryota</taxon>
        <taxon>Fungi</taxon>
        <taxon>Dikarya</taxon>
        <taxon>Ascomycota</taxon>
        <taxon>Pezizomycotina</taxon>
        <taxon>Leotiomycetes</taxon>
        <taxon>Helotiales</taxon>
        <taxon>Sclerotiniaceae</taxon>
        <taxon>Botryotinia</taxon>
    </lineage>
</organism>